<accession>A0ABR4M2I4</accession>
<evidence type="ECO:0000313" key="2">
    <source>
        <dbReference type="Proteomes" id="UP001610432"/>
    </source>
</evidence>
<keyword evidence="2" id="KW-1185">Reference proteome</keyword>
<dbReference type="InterPro" id="IPR043519">
    <property type="entry name" value="NT_sf"/>
</dbReference>
<dbReference type="EMBL" id="JBFXLQ010000004">
    <property type="protein sequence ID" value="KAL2870956.1"/>
    <property type="molecule type" value="Genomic_DNA"/>
</dbReference>
<evidence type="ECO:0000313" key="1">
    <source>
        <dbReference type="EMBL" id="KAL2870956.1"/>
    </source>
</evidence>
<protein>
    <recommendedName>
        <fullName evidence="3">Adenylyltransferase AadA C-terminal domain-containing protein</fullName>
    </recommendedName>
</protein>
<evidence type="ECO:0008006" key="3">
    <source>
        <dbReference type="Google" id="ProtNLM"/>
    </source>
</evidence>
<sequence length="255" mass="28565">MLESQVNAYLTSLVERLHEELENNLFAVHLFGSAGYGSYEHGASDIDVYTIIHEPLPPPKYHQLTQKINHHAIPCPARRLEFVLLSRANAAAQTPVINYEMNFNTGRGMDDHIGLDPSAEPRFWFLLDVAIGRDLGTVLYGPPPQEILAKPKPEWILDCMIESLDWHRDHLPITSDGILNVCRALRAVKTGKWGSKLDGGAWATKFYDKLDIVAVASRARRSNEQIPQDKALDFLAFAERQLQGSRAALQVGEES</sequence>
<dbReference type="Proteomes" id="UP001610432">
    <property type="component" value="Unassembled WGS sequence"/>
</dbReference>
<name>A0ABR4M2I4_9EURO</name>
<comment type="caution">
    <text evidence="1">The sequence shown here is derived from an EMBL/GenBank/DDBJ whole genome shotgun (WGS) entry which is preliminary data.</text>
</comment>
<reference evidence="1 2" key="1">
    <citation type="submission" date="2024-07" db="EMBL/GenBank/DDBJ databases">
        <title>Section-level genome sequencing and comparative genomics of Aspergillus sections Usti and Cavernicolus.</title>
        <authorList>
            <consortium name="Lawrence Berkeley National Laboratory"/>
            <person name="Nybo J.L."/>
            <person name="Vesth T.C."/>
            <person name="Theobald S."/>
            <person name="Frisvad J.C."/>
            <person name="Larsen T.O."/>
            <person name="Kjaerboelling I."/>
            <person name="Rothschild-Mancinelli K."/>
            <person name="Lyhne E.K."/>
            <person name="Kogle M.E."/>
            <person name="Barry K."/>
            <person name="Clum A."/>
            <person name="Na H."/>
            <person name="Ledsgaard L."/>
            <person name="Lin J."/>
            <person name="Lipzen A."/>
            <person name="Kuo A."/>
            <person name="Riley R."/>
            <person name="Mondo S."/>
            <person name="Labutti K."/>
            <person name="Haridas S."/>
            <person name="Pangalinan J."/>
            <person name="Salamov A.A."/>
            <person name="Simmons B.A."/>
            <person name="Magnuson J.K."/>
            <person name="Chen J."/>
            <person name="Drula E."/>
            <person name="Henrissat B."/>
            <person name="Wiebenga A."/>
            <person name="Lubbers R.J."/>
            <person name="Gomes A.C."/>
            <person name="Macurrencykelacurrency M.R."/>
            <person name="Stajich J."/>
            <person name="Grigoriev I.V."/>
            <person name="Mortensen U.H."/>
            <person name="De Vries R.P."/>
            <person name="Baker S.E."/>
            <person name="Andersen M.R."/>
        </authorList>
    </citation>
    <scope>NUCLEOTIDE SEQUENCE [LARGE SCALE GENOMIC DNA]</scope>
    <source>
        <strain evidence="1 2">CBS 449.75</strain>
    </source>
</reference>
<dbReference type="Gene3D" id="3.30.460.10">
    <property type="entry name" value="Beta Polymerase, domain 2"/>
    <property type="match status" value="1"/>
</dbReference>
<dbReference type="RefSeq" id="XP_070889935.1">
    <property type="nucleotide sequence ID" value="XM_071028120.1"/>
</dbReference>
<proteinExistence type="predicted"/>
<organism evidence="1 2">
    <name type="scientific">Aspergillus lucknowensis</name>
    <dbReference type="NCBI Taxonomy" id="176173"/>
    <lineage>
        <taxon>Eukaryota</taxon>
        <taxon>Fungi</taxon>
        <taxon>Dikarya</taxon>
        <taxon>Ascomycota</taxon>
        <taxon>Pezizomycotina</taxon>
        <taxon>Eurotiomycetes</taxon>
        <taxon>Eurotiomycetidae</taxon>
        <taxon>Eurotiales</taxon>
        <taxon>Aspergillaceae</taxon>
        <taxon>Aspergillus</taxon>
        <taxon>Aspergillus subgen. Nidulantes</taxon>
    </lineage>
</organism>
<dbReference type="SUPFAM" id="SSF81301">
    <property type="entry name" value="Nucleotidyltransferase"/>
    <property type="match status" value="1"/>
</dbReference>
<gene>
    <name evidence="1" type="ORF">BJX67DRAFT_343176</name>
</gene>
<dbReference type="GeneID" id="98143192"/>